<dbReference type="PRINTS" id="PR01002">
    <property type="entry name" value="FLGFLGJ"/>
</dbReference>
<keyword evidence="6" id="KW-1185">Reference proteome</keyword>
<dbReference type="Proteomes" id="UP000051139">
    <property type="component" value="Unassembled WGS sequence"/>
</dbReference>
<feature type="domain" description="Mannosyl-glycoprotein endo-beta-N-acetylglucosamidase-like" evidence="3">
    <location>
        <begin position="68"/>
        <end position="223"/>
    </location>
</feature>
<accession>A0A0R2L770</accession>
<dbReference type="AlphaFoldDB" id="A0A0R2L770"/>
<dbReference type="PANTHER" id="PTHR33308">
    <property type="entry name" value="PEPTIDOGLYCAN HYDROLASE FLGJ"/>
    <property type="match status" value="1"/>
</dbReference>
<dbReference type="EMBL" id="BJUD01000003">
    <property type="protein sequence ID" value="GEK28067.1"/>
    <property type="molecule type" value="Genomic_DNA"/>
</dbReference>
<evidence type="ECO:0000313" key="4">
    <source>
        <dbReference type="EMBL" id="GEK28067.1"/>
    </source>
</evidence>
<dbReference type="GO" id="GO:0004040">
    <property type="term" value="F:amidase activity"/>
    <property type="evidence" value="ECO:0007669"/>
    <property type="project" value="InterPro"/>
</dbReference>
<evidence type="ECO:0000256" key="1">
    <source>
        <dbReference type="ARBA" id="ARBA00010266"/>
    </source>
</evidence>
<dbReference type="SMART" id="SM00047">
    <property type="entry name" value="LYZ2"/>
    <property type="match status" value="1"/>
</dbReference>
<evidence type="ECO:0000313" key="7">
    <source>
        <dbReference type="Proteomes" id="UP000321429"/>
    </source>
</evidence>
<dbReference type="Pfam" id="PF01832">
    <property type="entry name" value="Glucosaminidase"/>
    <property type="match status" value="1"/>
</dbReference>
<protein>
    <submittedName>
        <fullName evidence="4">N-acetylmuramidase</fullName>
    </submittedName>
</protein>
<evidence type="ECO:0000313" key="5">
    <source>
        <dbReference type="EMBL" id="KRN95670.1"/>
    </source>
</evidence>
<dbReference type="PANTHER" id="PTHR33308:SF10">
    <property type="entry name" value="EXO-GLUCOSAMINIDASE LYTG"/>
    <property type="match status" value="1"/>
</dbReference>
<reference evidence="4 7" key="2">
    <citation type="submission" date="2019-07" db="EMBL/GenBank/DDBJ databases">
        <title>Whole genome shotgun sequence of Lactobacillus siliginis NBRC 101315.</title>
        <authorList>
            <person name="Hosoyama A."/>
            <person name="Uohara A."/>
            <person name="Ohji S."/>
            <person name="Ichikawa N."/>
        </authorList>
    </citation>
    <scope>NUCLEOTIDE SEQUENCE [LARGE SCALE GENOMIC DNA]</scope>
    <source>
        <strain evidence="4 7">NBRC 101315</strain>
    </source>
</reference>
<dbReference type="Gene3D" id="1.10.530.10">
    <property type="match status" value="1"/>
</dbReference>
<comment type="caution">
    <text evidence="5">The sequence shown here is derived from an EMBL/GenBank/DDBJ whole genome shotgun (WGS) entry which is preliminary data.</text>
</comment>
<evidence type="ECO:0000313" key="6">
    <source>
        <dbReference type="Proteomes" id="UP000051139"/>
    </source>
</evidence>
<organism evidence="5 6">
    <name type="scientific">Furfurilactobacillus siliginis</name>
    <dbReference type="NCBI Taxonomy" id="348151"/>
    <lineage>
        <taxon>Bacteria</taxon>
        <taxon>Bacillati</taxon>
        <taxon>Bacillota</taxon>
        <taxon>Bacilli</taxon>
        <taxon>Lactobacillales</taxon>
        <taxon>Lactobacillaceae</taxon>
        <taxon>Furfurilactobacillus</taxon>
    </lineage>
</organism>
<sequence length="225" mass="25682">MAKRRRKFNWQRTFKKWRRQFKGFFIVRGHLRWFNVGLVLLASLIIWLAVSGVGNKVITPPKDAPVNNVVKEHKAFIKEVAPYAQQLQQRTHVLASLQIAQAILESDWGTSTLSSKYHNYFGVKASAGEPGVVLSTQEYVNDRYETVNARFRTYPNWQASFTAHAQLFVNGVDWDANKYADVLVATDYRAGAAALQKDGYATDPGYTDKIIAIIEKYHLDRYDHG</sequence>
<evidence type="ECO:0000259" key="3">
    <source>
        <dbReference type="SMART" id="SM00047"/>
    </source>
</evidence>
<gene>
    <name evidence="4" type="primary">acmC</name>
    <name evidence="5" type="ORF">IV55_GL001771</name>
    <name evidence="4" type="ORF">LSI01_03780</name>
</gene>
<dbReference type="STRING" id="348151.IV55_GL001771"/>
<keyword evidence="2" id="KW-0378">Hydrolase</keyword>
<dbReference type="Gene3D" id="4.10.80.30">
    <property type="entry name" value="DNA polymerase, domain 6"/>
    <property type="match status" value="1"/>
</dbReference>
<evidence type="ECO:0000256" key="2">
    <source>
        <dbReference type="ARBA" id="ARBA00022801"/>
    </source>
</evidence>
<proteinExistence type="inferred from homology"/>
<dbReference type="EMBL" id="JQCB01000007">
    <property type="protein sequence ID" value="KRN95670.1"/>
    <property type="molecule type" value="Genomic_DNA"/>
</dbReference>
<comment type="similarity">
    <text evidence="1">Belongs to the glycosyl hydrolase 73 family.</text>
</comment>
<dbReference type="InterPro" id="IPR002901">
    <property type="entry name" value="MGlyc_endo_b_GlcNAc-like_dom"/>
</dbReference>
<name>A0A0R2L770_9LACO</name>
<reference evidence="5 6" key="1">
    <citation type="journal article" date="2015" name="Genome Announc.">
        <title>Expanding the biotechnology potential of lactobacilli through comparative genomics of 213 strains and associated genera.</title>
        <authorList>
            <person name="Sun Z."/>
            <person name="Harris H.M."/>
            <person name="McCann A."/>
            <person name="Guo C."/>
            <person name="Argimon S."/>
            <person name="Zhang W."/>
            <person name="Yang X."/>
            <person name="Jeffery I.B."/>
            <person name="Cooney J.C."/>
            <person name="Kagawa T.F."/>
            <person name="Liu W."/>
            <person name="Song Y."/>
            <person name="Salvetti E."/>
            <person name="Wrobel A."/>
            <person name="Rasinkangas P."/>
            <person name="Parkhill J."/>
            <person name="Rea M.C."/>
            <person name="O'Sullivan O."/>
            <person name="Ritari J."/>
            <person name="Douillard F.P."/>
            <person name="Paul Ross R."/>
            <person name="Yang R."/>
            <person name="Briner A.E."/>
            <person name="Felis G.E."/>
            <person name="de Vos W.M."/>
            <person name="Barrangou R."/>
            <person name="Klaenhammer T.R."/>
            <person name="Caufield P.W."/>
            <person name="Cui Y."/>
            <person name="Zhang H."/>
            <person name="O'Toole P.W."/>
        </authorList>
    </citation>
    <scope>NUCLEOTIDE SEQUENCE [LARGE SCALE GENOMIC DNA]</scope>
    <source>
        <strain evidence="5 6">DSM 22696</strain>
    </source>
</reference>
<dbReference type="InterPro" id="IPR051056">
    <property type="entry name" value="Glycosyl_Hydrolase_73"/>
</dbReference>
<dbReference type="RefSeq" id="WP_225425821.1">
    <property type="nucleotide sequence ID" value="NZ_BJUD01000003.1"/>
</dbReference>
<dbReference type="PATRIC" id="fig|348151.3.peg.1822"/>
<dbReference type="Proteomes" id="UP000321429">
    <property type="component" value="Unassembled WGS sequence"/>
</dbReference>